<keyword evidence="3" id="KW-1185">Reference proteome</keyword>
<evidence type="ECO:0000313" key="2">
    <source>
        <dbReference type="EMBL" id="GIH62859.1"/>
    </source>
</evidence>
<sequence>MAHLKTSPGQPGSEAGRHASARQATGRPSDEVHRRYWDAEQRLAAARLDEVEPAWAISYGLGSRRFYAIATWPVPHPLILDATSLDELRELMREAEMTPAAYGHVRHIGGGLA</sequence>
<gene>
    <name evidence="2" type="ORF">Msi02_36760</name>
</gene>
<evidence type="ECO:0000256" key="1">
    <source>
        <dbReference type="SAM" id="MobiDB-lite"/>
    </source>
</evidence>
<accession>A0ABQ4GN54</accession>
<reference evidence="2 3" key="1">
    <citation type="submission" date="2021-01" db="EMBL/GenBank/DDBJ databases">
        <title>Whole genome shotgun sequence of Microbispora siamensis NBRC 104113.</title>
        <authorList>
            <person name="Komaki H."/>
            <person name="Tamura T."/>
        </authorList>
    </citation>
    <scope>NUCLEOTIDE SEQUENCE [LARGE SCALE GENOMIC DNA]</scope>
    <source>
        <strain evidence="2 3">NBRC 104113</strain>
    </source>
</reference>
<organism evidence="2 3">
    <name type="scientific">Microbispora siamensis</name>
    <dbReference type="NCBI Taxonomy" id="564413"/>
    <lineage>
        <taxon>Bacteria</taxon>
        <taxon>Bacillati</taxon>
        <taxon>Actinomycetota</taxon>
        <taxon>Actinomycetes</taxon>
        <taxon>Streptosporangiales</taxon>
        <taxon>Streptosporangiaceae</taxon>
        <taxon>Microbispora</taxon>
    </lineage>
</organism>
<dbReference type="RefSeq" id="WP_204049469.1">
    <property type="nucleotide sequence ID" value="NZ_BOOF01000019.1"/>
</dbReference>
<name>A0ABQ4GN54_9ACTN</name>
<proteinExistence type="predicted"/>
<protein>
    <submittedName>
        <fullName evidence="2">Uncharacterized protein</fullName>
    </submittedName>
</protein>
<evidence type="ECO:0000313" key="3">
    <source>
        <dbReference type="Proteomes" id="UP000660454"/>
    </source>
</evidence>
<feature type="region of interest" description="Disordered" evidence="1">
    <location>
        <begin position="1"/>
        <end position="33"/>
    </location>
</feature>
<comment type="caution">
    <text evidence="2">The sequence shown here is derived from an EMBL/GenBank/DDBJ whole genome shotgun (WGS) entry which is preliminary data.</text>
</comment>
<dbReference type="Proteomes" id="UP000660454">
    <property type="component" value="Unassembled WGS sequence"/>
</dbReference>
<dbReference type="EMBL" id="BOOF01000019">
    <property type="protein sequence ID" value="GIH62859.1"/>
    <property type="molecule type" value="Genomic_DNA"/>
</dbReference>